<protein>
    <recommendedName>
        <fullName evidence="15">Histone-lysine N-methyltransferase Suv4-20</fullName>
        <ecNumber evidence="3">2.1.1.362</ecNumber>
    </recommendedName>
</protein>
<evidence type="ECO:0000256" key="5">
    <source>
        <dbReference type="ARBA" id="ARBA00022491"/>
    </source>
</evidence>
<evidence type="ECO:0000313" key="19">
    <source>
        <dbReference type="Proteomes" id="UP000886998"/>
    </source>
</evidence>
<keyword evidence="5" id="KW-0678">Repressor</keyword>
<evidence type="ECO:0000256" key="2">
    <source>
        <dbReference type="ARBA" id="ARBA00004286"/>
    </source>
</evidence>
<evidence type="ECO:0000256" key="11">
    <source>
        <dbReference type="ARBA" id="ARBA00023163"/>
    </source>
</evidence>
<dbReference type="Gene3D" id="2.170.270.10">
    <property type="entry name" value="SET domain"/>
    <property type="match status" value="1"/>
</dbReference>
<keyword evidence="4" id="KW-0158">Chromosome</keyword>
<dbReference type="InterPro" id="IPR041938">
    <property type="entry name" value="Hist-Lys_N-MTase_N"/>
</dbReference>
<dbReference type="InterPro" id="IPR025790">
    <property type="entry name" value="Suv4-20_animal"/>
</dbReference>
<accession>A0A8X6XED5</accession>
<dbReference type="FunFam" id="2.170.270.10:FF:000006">
    <property type="entry name" value="Histone-lysine N-methyltransferase"/>
    <property type="match status" value="1"/>
</dbReference>
<dbReference type="EC" id="2.1.1.362" evidence="3"/>
<dbReference type="GO" id="GO:0140941">
    <property type="term" value="F:histone H4K20me methyltransferase activity"/>
    <property type="evidence" value="ECO:0007669"/>
    <property type="project" value="UniProtKB-EC"/>
</dbReference>
<evidence type="ECO:0000256" key="13">
    <source>
        <dbReference type="ARBA" id="ARBA00051837"/>
    </source>
</evidence>
<feature type="region of interest" description="Disordered" evidence="16">
    <location>
        <begin position="372"/>
        <end position="392"/>
    </location>
</feature>
<dbReference type="SMART" id="SM00317">
    <property type="entry name" value="SET"/>
    <property type="match status" value="1"/>
</dbReference>
<dbReference type="CDD" id="cd10524">
    <property type="entry name" value="SET_Suv4-20-like"/>
    <property type="match status" value="1"/>
</dbReference>
<dbReference type="GO" id="GO:0032259">
    <property type="term" value="P:methylation"/>
    <property type="evidence" value="ECO:0007669"/>
    <property type="project" value="UniProtKB-KW"/>
</dbReference>
<evidence type="ECO:0000256" key="9">
    <source>
        <dbReference type="ARBA" id="ARBA00022853"/>
    </source>
</evidence>
<evidence type="ECO:0000256" key="10">
    <source>
        <dbReference type="ARBA" id="ARBA00023015"/>
    </source>
</evidence>
<proteinExistence type="predicted"/>
<keyword evidence="12" id="KW-0539">Nucleus</keyword>
<keyword evidence="9" id="KW-0156">Chromatin regulator</keyword>
<dbReference type="InterPro" id="IPR001214">
    <property type="entry name" value="SET_dom"/>
</dbReference>
<comment type="catalytic activity">
    <reaction evidence="13">
        <text>N(6)-methyl-L-lysyl(20)-[histone H4] + S-adenosyl-L-methionine = N(6),N(6)-dimethyl-L-lysyl(20)-[histone H4] + S-adenosyl-L-homocysteine + H(+)</text>
        <dbReference type="Rhea" id="RHEA:60348"/>
        <dbReference type="Rhea" id="RHEA-COMP:15555"/>
        <dbReference type="Rhea" id="RHEA-COMP:15556"/>
        <dbReference type="ChEBI" id="CHEBI:15378"/>
        <dbReference type="ChEBI" id="CHEBI:57856"/>
        <dbReference type="ChEBI" id="CHEBI:59789"/>
        <dbReference type="ChEBI" id="CHEBI:61929"/>
        <dbReference type="ChEBI" id="CHEBI:61976"/>
        <dbReference type="EC" id="2.1.1.362"/>
    </reaction>
</comment>
<dbReference type="InterPro" id="IPR046341">
    <property type="entry name" value="SET_dom_sf"/>
</dbReference>
<dbReference type="Gene3D" id="1.10.10.1700">
    <property type="entry name" value="Histone-lysine N-methyltransferase"/>
    <property type="match status" value="1"/>
</dbReference>
<dbReference type="GO" id="GO:0005694">
    <property type="term" value="C:chromosome"/>
    <property type="evidence" value="ECO:0007669"/>
    <property type="project" value="UniProtKB-SubCell"/>
</dbReference>
<keyword evidence="7" id="KW-0808">Transferase</keyword>
<keyword evidence="8" id="KW-0949">S-adenosyl-L-methionine</keyword>
<dbReference type="OrthoDB" id="6436664at2759"/>
<comment type="subcellular location">
    <subcellularLocation>
        <location evidence="2">Chromosome</location>
    </subcellularLocation>
    <subcellularLocation>
        <location evidence="1">Nucleus</location>
    </subcellularLocation>
</comment>
<dbReference type="PANTHER" id="PTHR12977">
    <property type="entry name" value="SUPPRESSOR OF VARIEGATION 4-20-RELATED"/>
    <property type="match status" value="1"/>
</dbReference>
<dbReference type="PANTHER" id="PTHR12977:SF4">
    <property type="entry name" value="HISTONE-LYSINE N-METHYLTRANSFERASE KMT5B"/>
    <property type="match status" value="1"/>
</dbReference>
<gene>
    <name evidence="18" type="primary">kmt5b</name>
    <name evidence="18" type="ORF">TNIN_340022</name>
</gene>
<name>A0A8X6XED5_9ARAC</name>
<evidence type="ECO:0000256" key="14">
    <source>
        <dbReference type="ARBA" id="ARBA00052814"/>
    </source>
</evidence>
<dbReference type="GO" id="GO:0005634">
    <property type="term" value="C:nucleus"/>
    <property type="evidence" value="ECO:0007669"/>
    <property type="project" value="UniProtKB-SubCell"/>
</dbReference>
<evidence type="ECO:0000313" key="18">
    <source>
        <dbReference type="EMBL" id="GFY51130.1"/>
    </source>
</evidence>
<keyword evidence="11" id="KW-0804">Transcription</keyword>
<evidence type="ECO:0000256" key="7">
    <source>
        <dbReference type="ARBA" id="ARBA00022679"/>
    </source>
</evidence>
<evidence type="ECO:0000256" key="8">
    <source>
        <dbReference type="ARBA" id="ARBA00022691"/>
    </source>
</evidence>
<evidence type="ECO:0000256" key="3">
    <source>
        <dbReference type="ARBA" id="ARBA00012188"/>
    </source>
</evidence>
<evidence type="ECO:0000256" key="15">
    <source>
        <dbReference type="ARBA" id="ARBA00071597"/>
    </source>
</evidence>
<comment type="caution">
    <text evidence="18">The sequence shown here is derived from an EMBL/GenBank/DDBJ whole genome shotgun (WGS) entry which is preliminary data.</text>
</comment>
<keyword evidence="6" id="KW-0489">Methyltransferase</keyword>
<dbReference type="Pfam" id="PF00856">
    <property type="entry name" value="SET"/>
    <property type="match status" value="1"/>
</dbReference>
<organism evidence="18 19">
    <name type="scientific">Trichonephila inaurata madagascariensis</name>
    <dbReference type="NCBI Taxonomy" id="2747483"/>
    <lineage>
        <taxon>Eukaryota</taxon>
        <taxon>Metazoa</taxon>
        <taxon>Ecdysozoa</taxon>
        <taxon>Arthropoda</taxon>
        <taxon>Chelicerata</taxon>
        <taxon>Arachnida</taxon>
        <taxon>Araneae</taxon>
        <taxon>Araneomorphae</taxon>
        <taxon>Entelegynae</taxon>
        <taxon>Araneoidea</taxon>
        <taxon>Nephilidae</taxon>
        <taxon>Trichonephila</taxon>
        <taxon>Trichonephila inaurata</taxon>
    </lineage>
</organism>
<evidence type="ECO:0000256" key="6">
    <source>
        <dbReference type="ARBA" id="ARBA00022603"/>
    </source>
</evidence>
<keyword evidence="10" id="KW-0805">Transcription regulation</keyword>
<evidence type="ECO:0000256" key="16">
    <source>
        <dbReference type="SAM" id="MobiDB-lite"/>
    </source>
</evidence>
<dbReference type="EMBL" id="BMAV01007911">
    <property type="protein sequence ID" value="GFY51130.1"/>
    <property type="molecule type" value="Genomic_DNA"/>
</dbReference>
<evidence type="ECO:0000259" key="17">
    <source>
        <dbReference type="PROSITE" id="PS50280"/>
    </source>
</evidence>
<dbReference type="SUPFAM" id="SSF82199">
    <property type="entry name" value="SET domain"/>
    <property type="match status" value="1"/>
</dbReference>
<keyword evidence="19" id="KW-1185">Reference proteome</keyword>
<dbReference type="PROSITE" id="PS51570">
    <property type="entry name" value="SAM_MT43_SUVAR420_2"/>
    <property type="match status" value="1"/>
</dbReference>
<dbReference type="PROSITE" id="PS50280">
    <property type="entry name" value="SET"/>
    <property type="match status" value="1"/>
</dbReference>
<feature type="domain" description="SET" evidence="17">
    <location>
        <begin position="159"/>
        <end position="258"/>
    </location>
</feature>
<evidence type="ECO:0000256" key="4">
    <source>
        <dbReference type="ARBA" id="ARBA00022454"/>
    </source>
</evidence>
<dbReference type="Proteomes" id="UP000886998">
    <property type="component" value="Unassembled WGS sequence"/>
</dbReference>
<dbReference type="FunFam" id="1.10.10.1700:FF:000001">
    <property type="entry name" value="Histone-lysine N-methyltransferase"/>
    <property type="match status" value="1"/>
</dbReference>
<dbReference type="InterPro" id="IPR039977">
    <property type="entry name" value="Suv4-20/Set9"/>
</dbReference>
<sequence length="889" mass="100727">MGCTGAEILKMRKHNFKKKSSKAHAKKSSANKRSMKREKIPAFVRTKELCYHDDLATSLILDPFLGFRTHKMNPRLRLYGLQENLLKNIVDDFFAKHQDYEKAYNQLTSIDWIISYFQSWTEERKQRFKNHVFNYFRVFDVNSGYQILPCERYSMENFKGAKICSTKRWNRSEKIMGLVGCVAQLSEEDEDRLLVPGINDFSVMYSYRKCRSQLWLGPAAFINHDCNPNCQFVATGKNVRIQVIRNIEVGDEITCSYGTNFFDEKNSLCECQTCERLHMGAFKSNIAPDLENANEDLDTYNLRERVNGRNRKKIKRNNLCETDNHQCRKKIKKKEKHIDPRIPAVGVINVIYSYKRFDKKLYSGRVVRSTAAENNQAKDSQKDRRENVAVPSSSVINLGRNETHPSGELDNSSCCKNYNPKIRKNTTKKSSTVTSQMLLENKDNLEIKESRLESIIKSLELNRNENEISVLKPILGATQSSNEKFSDSKFIRVLNSRQILNSSDQFQSGSCFRKSTISQMQKFKNSSKLSLKFKPGTSKNLLFDSSAKEKEKLFQDITFTGTGADISSLTQLNQIKKINDINLIDSTSIPLKPNNLSKPLKTKYNSSEQILTGSHIRESAGFSMQKLASFSKPVPKSMPNISHAPENQYGKSFIKKGPTLGENGSDKVMIDLTELDLDSPPNITSPSNNPNIPSKTIYFKNSNDLSEPPRVNTPESSFNSARLRILRKSQCFDDCLKLTISVQKNTENAGELGMPKSTKKFTIGEKDSKGLFFKIAPVHCNGIHTESSIKGESHIQNHITSKFNSGSIKGESHIQNHITSKFNSEDKHSSIANEGCPVKITFGRAHFYGGIVQPTATSSPLTSGTKRVRIALMNDYIDIDVPSRKKCCA</sequence>
<reference evidence="18" key="1">
    <citation type="submission" date="2020-08" db="EMBL/GenBank/DDBJ databases">
        <title>Multicomponent nature underlies the extraordinary mechanical properties of spider dragline silk.</title>
        <authorList>
            <person name="Kono N."/>
            <person name="Nakamura H."/>
            <person name="Mori M."/>
            <person name="Yoshida Y."/>
            <person name="Ohtoshi R."/>
            <person name="Malay A.D."/>
            <person name="Moran D.A.P."/>
            <person name="Tomita M."/>
            <person name="Numata K."/>
            <person name="Arakawa K."/>
        </authorList>
    </citation>
    <scope>NUCLEOTIDE SEQUENCE</scope>
</reference>
<dbReference type="AlphaFoldDB" id="A0A8X6XED5"/>
<comment type="catalytic activity">
    <reaction evidence="14">
        <text>N(6),N(6)-dimethyl-L-lysyl(20)-[histone H4] + S-adenosyl-L-methionine = N(6),N(6),N(6)-trimethyl-L-lysyl(20)-[histone H4] + S-adenosyl-L-homocysteine + H(+)</text>
        <dbReference type="Rhea" id="RHEA:61992"/>
        <dbReference type="Rhea" id="RHEA-COMP:15556"/>
        <dbReference type="Rhea" id="RHEA-COMP:15998"/>
        <dbReference type="ChEBI" id="CHEBI:15378"/>
        <dbReference type="ChEBI" id="CHEBI:57856"/>
        <dbReference type="ChEBI" id="CHEBI:59789"/>
        <dbReference type="ChEBI" id="CHEBI:61961"/>
        <dbReference type="ChEBI" id="CHEBI:61976"/>
    </reaction>
</comment>
<evidence type="ECO:0000256" key="1">
    <source>
        <dbReference type="ARBA" id="ARBA00004123"/>
    </source>
</evidence>
<evidence type="ECO:0000256" key="12">
    <source>
        <dbReference type="ARBA" id="ARBA00023242"/>
    </source>
</evidence>